<dbReference type="InterPro" id="IPR039421">
    <property type="entry name" value="Type_1_exporter"/>
</dbReference>
<keyword evidence="7 9" id="KW-0472">Membrane</keyword>
<evidence type="ECO:0000256" key="3">
    <source>
        <dbReference type="ARBA" id="ARBA00022692"/>
    </source>
</evidence>
<dbReference type="EMBL" id="AGWY01000008">
    <property type="protein sequence ID" value="EKS35621.1"/>
    <property type="molecule type" value="Genomic_DNA"/>
</dbReference>
<keyword evidence="4" id="KW-0547">Nucleotide-binding</keyword>
<evidence type="ECO:0000259" key="11">
    <source>
        <dbReference type="PROSITE" id="PS50929"/>
    </source>
</evidence>
<dbReference type="PATRIC" id="fig|883079.3.peg.1860"/>
<feature type="domain" description="ABC transmembrane type-1" evidence="11">
    <location>
        <begin position="21"/>
        <end position="317"/>
    </location>
</feature>
<name>K8P2C9_9BRAD</name>
<evidence type="ECO:0000256" key="1">
    <source>
        <dbReference type="ARBA" id="ARBA00004651"/>
    </source>
</evidence>
<evidence type="ECO:0000256" key="8">
    <source>
        <dbReference type="ARBA" id="ARBA00024722"/>
    </source>
</evidence>
<evidence type="ECO:0000256" key="6">
    <source>
        <dbReference type="ARBA" id="ARBA00022989"/>
    </source>
</evidence>
<protein>
    <recommendedName>
        <fullName evidence="14">ABC transporter ATP-binding protein</fullName>
    </recommendedName>
</protein>
<evidence type="ECO:0000313" key="12">
    <source>
        <dbReference type="EMBL" id="EKS35621.1"/>
    </source>
</evidence>
<dbReference type="PROSITE" id="PS50893">
    <property type="entry name" value="ABC_TRANSPORTER_2"/>
    <property type="match status" value="1"/>
</dbReference>
<keyword evidence="3 9" id="KW-0812">Transmembrane</keyword>
<dbReference type="InterPro" id="IPR036640">
    <property type="entry name" value="ABC1_TM_sf"/>
</dbReference>
<dbReference type="PANTHER" id="PTHR24221:SF654">
    <property type="entry name" value="ATP-BINDING CASSETTE SUB-FAMILY B MEMBER 6"/>
    <property type="match status" value="1"/>
</dbReference>
<dbReference type="GO" id="GO:0034040">
    <property type="term" value="F:ATPase-coupled lipid transmembrane transporter activity"/>
    <property type="evidence" value="ECO:0007669"/>
    <property type="project" value="TreeGrafter"/>
</dbReference>
<evidence type="ECO:0000256" key="2">
    <source>
        <dbReference type="ARBA" id="ARBA00005417"/>
    </source>
</evidence>
<feature type="transmembrane region" description="Helical" evidence="9">
    <location>
        <begin position="179"/>
        <end position="196"/>
    </location>
</feature>
<dbReference type="Gene3D" id="3.40.50.300">
    <property type="entry name" value="P-loop containing nucleotide triphosphate hydrolases"/>
    <property type="match status" value="1"/>
</dbReference>
<keyword evidence="5" id="KW-0067">ATP-binding</keyword>
<dbReference type="Gene3D" id="1.20.1560.10">
    <property type="entry name" value="ABC transporter type 1, transmembrane domain"/>
    <property type="match status" value="1"/>
</dbReference>
<evidence type="ECO:0008006" key="14">
    <source>
        <dbReference type="Google" id="ProtNLM"/>
    </source>
</evidence>
<dbReference type="InterPro" id="IPR027417">
    <property type="entry name" value="P-loop_NTPase"/>
</dbReference>
<evidence type="ECO:0000313" key="13">
    <source>
        <dbReference type="Proteomes" id="UP000001095"/>
    </source>
</evidence>
<feature type="domain" description="ABC transporter" evidence="10">
    <location>
        <begin position="355"/>
        <end position="583"/>
    </location>
</feature>
<feature type="transmembrane region" description="Helical" evidence="9">
    <location>
        <begin position="21"/>
        <end position="45"/>
    </location>
</feature>
<dbReference type="SUPFAM" id="SSF52540">
    <property type="entry name" value="P-loop containing nucleoside triphosphate hydrolases"/>
    <property type="match status" value="1"/>
</dbReference>
<dbReference type="InterPro" id="IPR017871">
    <property type="entry name" value="ABC_transporter-like_CS"/>
</dbReference>
<dbReference type="Proteomes" id="UP000001095">
    <property type="component" value="Unassembled WGS sequence"/>
</dbReference>
<feature type="transmembrane region" description="Helical" evidence="9">
    <location>
        <begin position="153"/>
        <end position="173"/>
    </location>
</feature>
<dbReference type="InterPro" id="IPR003593">
    <property type="entry name" value="AAA+_ATPase"/>
</dbReference>
<keyword evidence="6 9" id="KW-1133">Transmembrane helix</keyword>
<dbReference type="PROSITE" id="PS50929">
    <property type="entry name" value="ABC_TM1F"/>
    <property type="match status" value="1"/>
</dbReference>
<dbReference type="GO" id="GO:0005524">
    <property type="term" value="F:ATP binding"/>
    <property type="evidence" value="ECO:0007669"/>
    <property type="project" value="UniProtKB-KW"/>
</dbReference>
<accession>K8P2C9</accession>
<sequence>MGSFSALIRDAYAVAGWRLPLLVVVTFASALLEGATIAALLPLLAKSAGGPDGASDAVSRFLEGLLAFLGLPSTTDGVAILIGVLILLSAVVFLYQAYLSSRLQTGYVASWQHRLFSAFFAADYSFFRSRRAGDLIASAVTEPQRLGGAFYQANLIVTSILYIVVQVVIALLIAPVVVALLVGVGCLLFVATRVLVRRALAHGREMTAVNADFQADAGELMAGAKFVKATSTEVRAVSRLGAAIERLRQLTFANSFDVQIVRAVFEYASGLLVVILLAAGPSLFAIDVGTILVIVAMFVRLFPKVTGLRQCLQSIGLALPAFDAVVERLAEAGAAREPGGLVAPTGWQDHGAASIALEDVSVEVNARKILSDVSLQIPAGAFVVITGPTGAGKTTLLDCILGLRRPTQGSVTIDGHSLNDLPASVWRKGIGYLGQDPVLFNASIADNLRWIVPKTTDGELRAALGRASAGFVDGLPSGIEAMVGDHGSRLSGGERQRLALARALLGNPRLLVLDEATSALDAATEESVVASIRSLKGEITIVAITHRPALVDAADLVLEMQDGRVVSFARITGPVATSQGVRIL</sequence>
<organism evidence="12 13">
    <name type="scientific">Afipia clevelandensis ATCC 49720</name>
    <dbReference type="NCBI Taxonomy" id="883079"/>
    <lineage>
        <taxon>Bacteria</taxon>
        <taxon>Pseudomonadati</taxon>
        <taxon>Pseudomonadota</taxon>
        <taxon>Alphaproteobacteria</taxon>
        <taxon>Hyphomicrobiales</taxon>
        <taxon>Nitrobacteraceae</taxon>
        <taxon>Afipia</taxon>
    </lineage>
</organism>
<dbReference type="GO" id="GO:0005886">
    <property type="term" value="C:plasma membrane"/>
    <property type="evidence" value="ECO:0007669"/>
    <property type="project" value="UniProtKB-SubCell"/>
</dbReference>
<evidence type="ECO:0000256" key="5">
    <source>
        <dbReference type="ARBA" id="ARBA00022840"/>
    </source>
</evidence>
<evidence type="ECO:0000256" key="7">
    <source>
        <dbReference type="ARBA" id="ARBA00023136"/>
    </source>
</evidence>
<comment type="caution">
    <text evidence="12">The sequence shown here is derived from an EMBL/GenBank/DDBJ whole genome shotgun (WGS) entry which is preliminary data.</text>
</comment>
<dbReference type="GO" id="GO:0140359">
    <property type="term" value="F:ABC-type transporter activity"/>
    <property type="evidence" value="ECO:0007669"/>
    <property type="project" value="InterPro"/>
</dbReference>
<evidence type="ECO:0000256" key="4">
    <source>
        <dbReference type="ARBA" id="ARBA00022741"/>
    </source>
</evidence>
<keyword evidence="13" id="KW-1185">Reference proteome</keyword>
<dbReference type="SUPFAM" id="SSF90123">
    <property type="entry name" value="ABC transporter transmembrane region"/>
    <property type="match status" value="1"/>
</dbReference>
<dbReference type="GO" id="GO:0016887">
    <property type="term" value="F:ATP hydrolysis activity"/>
    <property type="evidence" value="ECO:0007669"/>
    <property type="project" value="InterPro"/>
</dbReference>
<dbReference type="PANTHER" id="PTHR24221">
    <property type="entry name" value="ATP-BINDING CASSETTE SUB-FAMILY B"/>
    <property type="match status" value="1"/>
</dbReference>
<dbReference type="RefSeq" id="WP_002712699.1">
    <property type="nucleotide sequence ID" value="NZ_KB375281.1"/>
</dbReference>
<reference evidence="12 13" key="1">
    <citation type="submission" date="2012-04" db="EMBL/GenBank/DDBJ databases">
        <title>The Genome Sequence of Afipia clevelandensis ATCC 49720.</title>
        <authorList>
            <consortium name="The Broad Institute Genome Sequencing Platform"/>
            <person name="Earl A."/>
            <person name="Ward D."/>
            <person name="Feldgarden M."/>
            <person name="Gevers D."/>
            <person name="Huys G."/>
            <person name="Walker B."/>
            <person name="Young S.K."/>
            <person name="Zeng Q."/>
            <person name="Gargeya S."/>
            <person name="Fitzgerald M."/>
            <person name="Haas B."/>
            <person name="Abouelleil A."/>
            <person name="Alvarado L."/>
            <person name="Arachchi H.M."/>
            <person name="Berlin A."/>
            <person name="Chapman S.B."/>
            <person name="Goldberg J."/>
            <person name="Griggs A."/>
            <person name="Gujja S."/>
            <person name="Hansen M."/>
            <person name="Howarth C."/>
            <person name="Imamovic A."/>
            <person name="Larimer J."/>
            <person name="McCowen C."/>
            <person name="Montmayeur A."/>
            <person name="Murphy C."/>
            <person name="Neiman D."/>
            <person name="Pearson M."/>
            <person name="Priest M."/>
            <person name="Roberts A."/>
            <person name="Saif S."/>
            <person name="Shea T."/>
            <person name="Sisk P."/>
            <person name="Sykes S."/>
            <person name="Wortman J."/>
            <person name="Nusbaum C."/>
            <person name="Birren B."/>
        </authorList>
    </citation>
    <scope>NUCLEOTIDE SEQUENCE [LARGE SCALE GENOMIC DNA]</scope>
    <source>
        <strain evidence="12 13">ATCC 49720</strain>
    </source>
</reference>
<dbReference type="InterPro" id="IPR011527">
    <property type="entry name" value="ABC1_TM_dom"/>
</dbReference>
<dbReference type="PROSITE" id="PS00211">
    <property type="entry name" value="ABC_TRANSPORTER_1"/>
    <property type="match status" value="1"/>
</dbReference>
<dbReference type="AlphaFoldDB" id="K8P2C9"/>
<dbReference type="OrthoDB" id="9804259at2"/>
<dbReference type="Pfam" id="PF00664">
    <property type="entry name" value="ABC_membrane"/>
    <property type="match status" value="1"/>
</dbReference>
<comment type="similarity">
    <text evidence="2">Belongs to the ABC transporter superfamily.</text>
</comment>
<proteinExistence type="inferred from homology"/>
<gene>
    <name evidence="12" type="ORF">HMPREF9696_01833</name>
</gene>
<dbReference type="InterPro" id="IPR003439">
    <property type="entry name" value="ABC_transporter-like_ATP-bd"/>
</dbReference>
<dbReference type="CDD" id="cd03228">
    <property type="entry name" value="ABCC_MRP_Like"/>
    <property type="match status" value="1"/>
</dbReference>
<dbReference type="SMART" id="SM00382">
    <property type="entry name" value="AAA"/>
    <property type="match status" value="1"/>
</dbReference>
<dbReference type="Pfam" id="PF00005">
    <property type="entry name" value="ABC_tran"/>
    <property type="match status" value="1"/>
</dbReference>
<dbReference type="HOGENOM" id="CLU_000604_84_3_5"/>
<evidence type="ECO:0000259" key="10">
    <source>
        <dbReference type="PROSITE" id="PS50893"/>
    </source>
</evidence>
<comment type="subcellular location">
    <subcellularLocation>
        <location evidence="1">Cell membrane</location>
        <topology evidence="1">Multi-pass membrane protein</topology>
    </subcellularLocation>
</comment>
<evidence type="ECO:0000256" key="9">
    <source>
        <dbReference type="SAM" id="Phobius"/>
    </source>
</evidence>
<comment type="function">
    <text evidence="8">Involved in beta-(1--&gt;2)glucan export. Transmembrane domains (TMD) form a pore in the inner membrane and the ATP-binding domain (NBD) is responsible for energy generation.</text>
</comment>
<feature type="transmembrane region" description="Helical" evidence="9">
    <location>
        <begin position="65"/>
        <end position="95"/>
    </location>
</feature>